<dbReference type="Proteomes" id="UP000503447">
    <property type="component" value="Chromosome"/>
</dbReference>
<evidence type="ECO:0000256" key="2">
    <source>
        <dbReference type="SAM" id="SignalP"/>
    </source>
</evidence>
<proteinExistence type="predicted"/>
<evidence type="ECO:0000313" key="4">
    <source>
        <dbReference type="Proteomes" id="UP000503447"/>
    </source>
</evidence>
<evidence type="ECO:0000313" key="3">
    <source>
        <dbReference type="EMBL" id="QJW95636.1"/>
    </source>
</evidence>
<dbReference type="AlphaFoldDB" id="A0A6M5YQJ5"/>
<accession>A0A6M5YQJ5</accession>
<protein>
    <submittedName>
        <fullName evidence="3">Uncharacterized protein</fullName>
    </submittedName>
</protein>
<keyword evidence="2" id="KW-0732">Signal</keyword>
<gene>
    <name evidence="3" type="ORF">FTUN_3187</name>
</gene>
<keyword evidence="4" id="KW-1185">Reference proteome</keyword>
<feature type="chain" id="PRO_5026834349" evidence="2">
    <location>
        <begin position="19"/>
        <end position="267"/>
    </location>
</feature>
<name>A0A6M5YQJ5_9BACT</name>
<dbReference type="Gene3D" id="3.90.190.10">
    <property type="entry name" value="Protein tyrosine phosphatase superfamily"/>
    <property type="match status" value="1"/>
</dbReference>
<dbReference type="KEGG" id="ftj:FTUN_3187"/>
<dbReference type="EMBL" id="CP053452">
    <property type="protein sequence ID" value="QJW95636.1"/>
    <property type="molecule type" value="Genomic_DNA"/>
</dbReference>
<organism evidence="3 4">
    <name type="scientific">Frigoriglobus tundricola</name>
    <dbReference type="NCBI Taxonomy" id="2774151"/>
    <lineage>
        <taxon>Bacteria</taxon>
        <taxon>Pseudomonadati</taxon>
        <taxon>Planctomycetota</taxon>
        <taxon>Planctomycetia</taxon>
        <taxon>Gemmatales</taxon>
        <taxon>Gemmataceae</taxon>
        <taxon>Frigoriglobus</taxon>
    </lineage>
</organism>
<feature type="compositionally biased region" description="Pro residues" evidence="1">
    <location>
        <begin position="48"/>
        <end position="68"/>
    </location>
</feature>
<dbReference type="InterPro" id="IPR029021">
    <property type="entry name" value="Prot-tyrosine_phosphatase-like"/>
</dbReference>
<dbReference type="PROSITE" id="PS51257">
    <property type="entry name" value="PROKAR_LIPOPROTEIN"/>
    <property type="match status" value="1"/>
</dbReference>
<feature type="region of interest" description="Disordered" evidence="1">
    <location>
        <begin position="25"/>
        <end position="125"/>
    </location>
</feature>
<feature type="signal peptide" evidence="2">
    <location>
        <begin position="1"/>
        <end position="18"/>
    </location>
</feature>
<evidence type="ECO:0000256" key="1">
    <source>
        <dbReference type="SAM" id="MobiDB-lite"/>
    </source>
</evidence>
<sequence length="267" mass="27596">MRRRVLLLSSVAALVAFAGCRHHCHKKDGSCGPGPGPLPPGVRGGPDMLPPPNVPTIPGPSVPPPAPPSNYLAPPVAPKSGGSETLFPDPLPGGPSSRPAMSGVLGAPVKSPTAEPPKAPAPGLSGYTKVKDGLYAGGKPTLDGFDSLKAARVRTVVYLHAAGADVAAVRDMASTRDLTVVAIETTPETLADASKQFDRVAADRTARPVYVFADDAPRAGAVWYLHFRNADAGDDVARLRAKALGLNDQGDEGRAFALAIQRVLETK</sequence>
<reference evidence="4" key="1">
    <citation type="submission" date="2020-05" db="EMBL/GenBank/DDBJ databases">
        <title>Frigoriglobus tundricola gen. nov., sp. nov., a psychrotolerant cellulolytic planctomycete of the family Gemmataceae with two divergent copies of 16S rRNA gene.</title>
        <authorList>
            <person name="Kulichevskaya I.S."/>
            <person name="Ivanova A.A."/>
            <person name="Naumoff D.G."/>
            <person name="Beletsky A.V."/>
            <person name="Rijpstra W.I.C."/>
            <person name="Sinninghe Damste J.S."/>
            <person name="Mardanov A.V."/>
            <person name="Ravin N.V."/>
            <person name="Dedysh S.N."/>
        </authorList>
    </citation>
    <scope>NUCLEOTIDE SEQUENCE [LARGE SCALE GENOMIC DNA]</scope>
    <source>
        <strain evidence="4">PL17</strain>
    </source>
</reference>
<dbReference type="RefSeq" id="WP_171471383.1">
    <property type="nucleotide sequence ID" value="NZ_CP053452.2"/>
</dbReference>